<dbReference type="Proteomes" id="UP000231586">
    <property type="component" value="Unassembled WGS sequence"/>
</dbReference>
<keyword evidence="1" id="KW-0472">Membrane</keyword>
<proteinExistence type="predicted"/>
<feature type="transmembrane region" description="Helical" evidence="1">
    <location>
        <begin position="20"/>
        <end position="47"/>
    </location>
</feature>
<reference evidence="3 4" key="1">
    <citation type="submission" date="2017-11" db="EMBL/GenBank/DDBJ databases">
        <title>Genomic Encyclopedia of Archaeal and Bacterial Type Strains, Phase II (KMG-II): From Individual Species to Whole Genera.</title>
        <authorList>
            <person name="Goeker M."/>
        </authorList>
    </citation>
    <scope>NUCLEOTIDE SEQUENCE [LARGE SCALE GENOMIC DNA]</scope>
    <source>
        <strain evidence="3 4">DSM 22413</strain>
    </source>
</reference>
<dbReference type="InterPro" id="IPR002881">
    <property type="entry name" value="DUF58"/>
</dbReference>
<dbReference type="RefSeq" id="WP_100351167.1">
    <property type="nucleotide sequence ID" value="NZ_PGTZ01000013.1"/>
</dbReference>
<name>A0A2M8W1N1_9MICO</name>
<dbReference type="AlphaFoldDB" id="A0A2M8W1N1"/>
<organism evidence="3 4">
    <name type="scientific">Luteimicrobium subarcticum</name>
    <dbReference type="NCBI Taxonomy" id="620910"/>
    <lineage>
        <taxon>Bacteria</taxon>
        <taxon>Bacillati</taxon>
        <taxon>Actinomycetota</taxon>
        <taxon>Actinomycetes</taxon>
        <taxon>Micrococcales</taxon>
        <taxon>Luteimicrobium</taxon>
    </lineage>
</organism>
<accession>A0A2M8W1N1</accession>
<feature type="domain" description="DUF58" evidence="2">
    <location>
        <begin position="195"/>
        <end position="367"/>
    </location>
</feature>
<evidence type="ECO:0000313" key="4">
    <source>
        <dbReference type="Proteomes" id="UP000231586"/>
    </source>
</evidence>
<comment type="caution">
    <text evidence="3">The sequence shown here is derived from an EMBL/GenBank/DDBJ whole genome shotgun (WGS) entry which is preliminary data.</text>
</comment>
<keyword evidence="4" id="KW-1185">Reference proteome</keyword>
<dbReference type="Pfam" id="PF01882">
    <property type="entry name" value="DUF58"/>
    <property type="match status" value="1"/>
</dbReference>
<evidence type="ECO:0000256" key="1">
    <source>
        <dbReference type="SAM" id="Phobius"/>
    </source>
</evidence>
<dbReference type="OrthoDB" id="9776116at2"/>
<protein>
    <submittedName>
        <fullName evidence="3">Uncharacterized protein (DUF58 family)</fullName>
    </submittedName>
</protein>
<sequence length="431" mass="45790">MSDPGTAHPPLRSAGSLAGTVAGLVVLVVGVAAGRVDVVLLGVPLLVASLWTRVPSAGGVAQVAVEHAEAPTGRVGYRIRLEPPPSAEALHVRVVLSTGRRRDLVVAPGARELVGSAPTWHTGPVAVATVGHRVLGEDAVWAGPPVGPVRLRRVVLPQRVELDGPLPLPPRLTGLTGLHASVRLGDGGELHDINPFVPGDRLRRIDWRATARLRRGPGDLYVRRTTAQSDATVVIAVDTRDEVSDHVATWTTPAGLVERTTSLDLAREAASSLAAAYVHAGDQVAFHDLADQGRVVPPGAGRRHLDRVRRAAAGMVATGLWTPRLRAPVVARGALVYLVGTHLDDTTSELATTWFLAGHRVVLVDVLPHLDRHDLDAREAVATQLLEGERAERIDGLRDLGIGVLDWRRSGFDADRTGSLRGLVRAGRGHR</sequence>
<dbReference type="PANTHER" id="PTHR33608">
    <property type="entry name" value="BLL2464 PROTEIN"/>
    <property type="match status" value="1"/>
</dbReference>
<evidence type="ECO:0000259" key="2">
    <source>
        <dbReference type="Pfam" id="PF01882"/>
    </source>
</evidence>
<keyword evidence="1" id="KW-0812">Transmembrane</keyword>
<keyword evidence="1" id="KW-1133">Transmembrane helix</keyword>
<gene>
    <name evidence="3" type="ORF">CLV34_3064</name>
</gene>
<dbReference type="EMBL" id="PGTZ01000013">
    <property type="protein sequence ID" value="PJI84819.1"/>
    <property type="molecule type" value="Genomic_DNA"/>
</dbReference>
<evidence type="ECO:0000313" key="3">
    <source>
        <dbReference type="EMBL" id="PJI84819.1"/>
    </source>
</evidence>
<dbReference type="PANTHER" id="PTHR33608:SF14">
    <property type="entry name" value="POSSIBLE CONSERVED SECRETED PROTEIN"/>
    <property type="match status" value="1"/>
</dbReference>